<gene>
    <name evidence="1" type="ORF">Bca52824_038007</name>
</gene>
<protein>
    <submittedName>
        <fullName evidence="1">Uncharacterized protein</fullName>
    </submittedName>
</protein>
<proteinExistence type="predicted"/>
<accession>A0A8X7RLE7</accession>
<evidence type="ECO:0000313" key="1">
    <source>
        <dbReference type="EMBL" id="KAG2291338.1"/>
    </source>
</evidence>
<dbReference type="Proteomes" id="UP000886595">
    <property type="component" value="Unassembled WGS sequence"/>
</dbReference>
<dbReference type="AlphaFoldDB" id="A0A8X7RLE7"/>
<organism evidence="1 2">
    <name type="scientific">Brassica carinata</name>
    <name type="common">Ethiopian mustard</name>
    <name type="synonym">Abyssinian cabbage</name>
    <dbReference type="NCBI Taxonomy" id="52824"/>
    <lineage>
        <taxon>Eukaryota</taxon>
        <taxon>Viridiplantae</taxon>
        <taxon>Streptophyta</taxon>
        <taxon>Embryophyta</taxon>
        <taxon>Tracheophyta</taxon>
        <taxon>Spermatophyta</taxon>
        <taxon>Magnoliopsida</taxon>
        <taxon>eudicotyledons</taxon>
        <taxon>Gunneridae</taxon>
        <taxon>Pentapetalae</taxon>
        <taxon>rosids</taxon>
        <taxon>malvids</taxon>
        <taxon>Brassicales</taxon>
        <taxon>Brassicaceae</taxon>
        <taxon>Brassiceae</taxon>
        <taxon>Brassica</taxon>
    </lineage>
</organism>
<sequence>MNIHDGLDVRFWTDLWHPCGRLIDIVGELGTQKLGIRRDAKICEVFLDGDWRFRRCRDQRIQNLILDIRAFPVSLVENVQDGVQWRNGEDTYGERFVSKATWDLTRCRKENVVWSKLVCYQESTLNWPSYESMGPSSRLSLLWLGTCLDKNLIPTGIQLWRIFSRDLLTG</sequence>
<dbReference type="OrthoDB" id="1938625at2759"/>
<reference evidence="1 2" key="1">
    <citation type="submission" date="2020-02" db="EMBL/GenBank/DDBJ databases">
        <authorList>
            <person name="Ma Q."/>
            <person name="Huang Y."/>
            <person name="Song X."/>
            <person name="Pei D."/>
        </authorList>
    </citation>
    <scope>NUCLEOTIDE SEQUENCE [LARGE SCALE GENOMIC DNA]</scope>
    <source>
        <strain evidence="1">Sxm20200214</strain>
        <tissue evidence="1">Leaf</tissue>
    </source>
</reference>
<evidence type="ECO:0000313" key="2">
    <source>
        <dbReference type="Proteomes" id="UP000886595"/>
    </source>
</evidence>
<comment type="caution">
    <text evidence="1">The sequence shown here is derived from an EMBL/GenBank/DDBJ whole genome shotgun (WGS) entry which is preliminary data.</text>
</comment>
<name>A0A8X7RLE7_BRACI</name>
<dbReference type="EMBL" id="JAAMPC010000009">
    <property type="protein sequence ID" value="KAG2291338.1"/>
    <property type="molecule type" value="Genomic_DNA"/>
</dbReference>
<keyword evidence="2" id="KW-1185">Reference proteome</keyword>